<name>A0A5N7AR48_9EURO</name>
<evidence type="ECO:0000256" key="1">
    <source>
        <dbReference type="SAM" id="SignalP"/>
    </source>
</evidence>
<dbReference type="EMBL" id="ML736450">
    <property type="protein sequence ID" value="KAE8371230.1"/>
    <property type="molecule type" value="Genomic_DNA"/>
</dbReference>
<dbReference type="Proteomes" id="UP000326198">
    <property type="component" value="Unassembled WGS sequence"/>
</dbReference>
<sequence length="72" mass="8212">MCAVWAHIYFMLLGVLHTLPSFPVSCQAAAGCPTRGPAYSRFTMWRPAIPDQTPLCCSRERDFSFFAYLHRL</sequence>
<keyword evidence="1" id="KW-0732">Signal</keyword>
<reference evidence="2 3" key="1">
    <citation type="submission" date="2019-04" db="EMBL/GenBank/DDBJ databases">
        <title>Friends and foes A comparative genomics studyof 23 Aspergillus species from section Flavi.</title>
        <authorList>
            <consortium name="DOE Joint Genome Institute"/>
            <person name="Kjaerbolling I."/>
            <person name="Vesth T."/>
            <person name="Frisvad J.C."/>
            <person name="Nybo J.L."/>
            <person name="Theobald S."/>
            <person name="Kildgaard S."/>
            <person name="Isbrandt T."/>
            <person name="Kuo A."/>
            <person name="Sato A."/>
            <person name="Lyhne E.K."/>
            <person name="Kogle M.E."/>
            <person name="Wiebenga A."/>
            <person name="Kun R.S."/>
            <person name="Lubbers R.J."/>
            <person name="Makela M.R."/>
            <person name="Barry K."/>
            <person name="Chovatia M."/>
            <person name="Clum A."/>
            <person name="Daum C."/>
            <person name="Haridas S."/>
            <person name="He G."/>
            <person name="LaButti K."/>
            <person name="Lipzen A."/>
            <person name="Mondo S."/>
            <person name="Riley R."/>
            <person name="Salamov A."/>
            <person name="Simmons B.A."/>
            <person name="Magnuson J.K."/>
            <person name="Henrissat B."/>
            <person name="Mortensen U.H."/>
            <person name="Larsen T.O."/>
            <person name="Devries R.P."/>
            <person name="Grigoriev I.V."/>
            <person name="Machida M."/>
            <person name="Baker S.E."/>
            <person name="Andersen M.R."/>
        </authorList>
    </citation>
    <scope>NUCLEOTIDE SEQUENCE [LARGE SCALE GENOMIC DNA]</scope>
    <source>
        <strain evidence="2 3">IBT 29228</strain>
    </source>
</reference>
<organism evidence="2 3">
    <name type="scientific">Aspergillus bertholletiae</name>
    <dbReference type="NCBI Taxonomy" id="1226010"/>
    <lineage>
        <taxon>Eukaryota</taxon>
        <taxon>Fungi</taxon>
        <taxon>Dikarya</taxon>
        <taxon>Ascomycota</taxon>
        <taxon>Pezizomycotina</taxon>
        <taxon>Eurotiomycetes</taxon>
        <taxon>Eurotiomycetidae</taxon>
        <taxon>Eurotiales</taxon>
        <taxon>Aspergillaceae</taxon>
        <taxon>Aspergillus</taxon>
        <taxon>Aspergillus subgen. Circumdati</taxon>
    </lineage>
</organism>
<keyword evidence="3" id="KW-1185">Reference proteome</keyword>
<evidence type="ECO:0008006" key="4">
    <source>
        <dbReference type="Google" id="ProtNLM"/>
    </source>
</evidence>
<protein>
    <recommendedName>
        <fullName evidence="4">Secreted protein</fullName>
    </recommendedName>
</protein>
<dbReference type="AlphaFoldDB" id="A0A5N7AR48"/>
<accession>A0A5N7AR48</accession>
<feature type="chain" id="PRO_5024888341" description="Secreted protein" evidence="1">
    <location>
        <begin position="22"/>
        <end position="72"/>
    </location>
</feature>
<feature type="signal peptide" evidence="1">
    <location>
        <begin position="1"/>
        <end position="21"/>
    </location>
</feature>
<gene>
    <name evidence="2" type="ORF">BDV26DRAFT_276519</name>
</gene>
<proteinExistence type="predicted"/>
<evidence type="ECO:0000313" key="3">
    <source>
        <dbReference type="Proteomes" id="UP000326198"/>
    </source>
</evidence>
<evidence type="ECO:0000313" key="2">
    <source>
        <dbReference type="EMBL" id="KAE8371230.1"/>
    </source>
</evidence>